<sequence>MEFAAAVIGIGQVAALVTLETRKLCERWKDAPKAIYLLRDELDTAETFFSALRVGLGNLPPKLGDGSPTTAMLAELHVLLARSNTILVRLQRILDELLGSSGDALSSDVQSLAKRRKLLWLRRLEEVNKLREKLRRTTHDIGLFMTLLNVQFTARVSYDVDTIEESQSALINRLITTMHSSQRSVEKAVERAGFDIEENIDRMLIKSHAALSSQLQLQHTMSKAEGDWTAALQRTITNLRIPSSLCGPRCLCQCHSARFYGRWQFTGLERVLGSLKITYSGLGLTPRLPCSDARCKDHRQYSSVMVSYSLPTWLANAVYCLFVSRHHSPELLLRVHRVVATYELVYTIFGRIQFGDVEGVRAAIMSRPSAVHDIDADGRSAILYAIEAEADVQMLQTLLQAGANPFQESYSGVTAAQQALLKSITHGGKYRHLADLLPVSAVLEEDGFTELHRLLMGQLPIPLADALRKPLFRPQVNTKTIQGLTPLHIAAVQGTAAECLLLLAAGADVDPTNRWGATPLILACRAGQEKTALALLEAGASATHEVPGTLATPLGCVACTELQSPEVLIDTLLRHGANIEAGKGKTLTPLAMAAYKDRLATVQALMDRGADLNSFDRDGDTPLNNAVEGRANRAAEALLAAGADYRVINQFGWGVVHQIALYGNVQIMATFARVRLQRMPDPFHYQDKSGRTALDHLRARSDYSEVVTAFQALMESIDVAHEEDDDEEFYDAPEVLGNWKGN</sequence>
<dbReference type="AlphaFoldDB" id="A0AAJ0EZU6"/>
<dbReference type="Gene3D" id="1.25.40.20">
    <property type="entry name" value="Ankyrin repeat-containing domain"/>
    <property type="match status" value="3"/>
</dbReference>
<keyword evidence="2 3" id="KW-0040">ANK repeat</keyword>
<dbReference type="InterPro" id="IPR036770">
    <property type="entry name" value="Ankyrin_rpt-contain_sf"/>
</dbReference>
<dbReference type="PROSITE" id="PS50297">
    <property type="entry name" value="ANK_REP_REGION"/>
    <property type="match status" value="2"/>
</dbReference>
<gene>
    <name evidence="4" type="ORF">QBC47DRAFT_366205</name>
</gene>
<evidence type="ECO:0000256" key="3">
    <source>
        <dbReference type="PROSITE-ProRule" id="PRU00023"/>
    </source>
</evidence>
<dbReference type="Pfam" id="PF12796">
    <property type="entry name" value="Ank_2"/>
    <property type="match status" value="2"/>
</dbReference>
<dbReference type="SMART" id="SM00248">
    <property type="entry name" value="ANK"/>
    <property type="match status" value="6"/>
</dbReference>
<dbReference type="EMBL" id="MU839859">
    <property type="protein sequence ID" value="KAK1749411.1"/>
    <property type="molecule type" value="Genomic_DNA"/>
</dbReference>
<dbReference type="PROSITE" id="PS50088">
    <property type="entry name" value="ANK_REPEAT"/>
    <property type="match status" value="3"/>
</dbReference>
<name>A0AAJ0EZU6_9PEZI</name>
<accession>A0AAJ0EZU6</accession>
<dbReference type="SUPFAM" id="SSF48403">
    <property type="entry name" value="Ankyrin repeat"/>
    <property type="match status" value="1"/>
</dbReference>
<proteinExistence type="predicted"/>
<feature type="repeat" description="ANK" evidence="3">
    <location>
        <begin position="618"/>
        <end position="650"/>
    </location>
</feature>
<evidence type="ECO:0000313" key="5">
    <source>
        <dbReference type="Proteomes" id="UP001239445"/>
    </source>
</evidence>
<comment type="caution">
    <text evidence="4">The sequence shown here is derived from an EMBL/GenBank/DDBJ whole genome shotgun (WGS) entry which is preliminary data.</text>
</comment>
<evidence type="ECO:0000256" key="1">
    <source>
        <dbReference type="ARBA" id="ARBA00022737"/>
    </source>
</evidence>
<evidence type="ECO:0000313" key="4">
    <source>
        <dbReference type="EMBL" id="KAK1749411.1"/>
    </source>
</evidence>
<dbReference type="PANTHER" id="PTHR24198:SF165">
    <property type="entry name" value="ANKYRIN REPEAT-CONTAINING PROTEIN-RELATED"/>
    <property type="match status" value="1"/>
</dbReference>
<keyword evidence="5" id="KW-1185">Reference proteome</keyword>
<reference evidence="4" key="1">
    <citation type="submission" date="2023-06" db="EMBL/GenBank/DDBJ databases">
        <title>Genome-scale phylogeny and comparative genomics of the fungal order Sordariales.</title>
        <authorList>
            <consortium name="Lawrence Berkeley National Laboratory"/>
            <person name="Hensen N."/>
            <person name="Bonometti L."/>
            <person name="Westerberg I."/>
            <person name="Brannstrom I.O."/>
            <person name="Guillou S."/>
            <person name="Cros-Aarteil S."/>
            <person name="Calhoun S."/>
            <person name="Haridas S."/>
            <person name="Kuo A."/>
            <person name="Mondo S."/>
            <person name="Pangilinan J."/>
            <person name="Riley R."/>
            <person name="Labutti K."/>
            <person name="Andreopoulos B."/>
            <person name="Lipzen A."/>
            <person name="Chen C."/>
            <person name="Yanf M."/>
            <person name="Daum C."/>
            <person name="Ng V."/>
            <person name="Clum A."/>
            <person name="Steindorff A."/>
            <person name="Ohm R."/>
            <person name="Martin F."/>
            <person name="Silar P."/>
            <person name="Natvig D."/>
            <person name="Lalanne C."/>
            <person name="Gautier V."/>
            <person name="Ament-Velasquez S.L."/>
            <person name="Kruys A."/>
            <person name="Hutchinson M.I."/>
            <person name="Powell A.J."/>
            <person name="Barry K."/>
            <person name="Miller A.N."/>
            <person name="Grigoriev I.V."/>
            <person name="Debuchy R."/>
            <person name="Gladieux P."/>
            <person name="Thoren M.H."/>
            <person name="Johannesson H."/>
        </authorList>
    </citation>
    <scope>NUCLEOTIDE SEQUENCE</scope>
    <source>
        <strain evidence="4">PSN4</strain>
    </source>
</reference>
<feature type="repeat" description="ANK" evidence="3">
    <location>
        <begin position="585"/>
        <end position="617"/>
    </location>
</feature>
<protein>
    <submittedName>
        <fullName evidence="4">Ankyrin repeat-containing domain protein</fullName>
    </submittedName>
</protein>
<dbReference type="InterPro" id="IPR002110">
    <property type="entry name" value="Ankyrin_rpt"/>
</dbReference>
<keyword evidence="1" id="KW-0677">Repeat</keyword>
<evidence type="ECO:0000256" key="2">
    <source>
        <dbReference type="ARBA" id="ARBA00023043"/>
    </source>
</evidence>
<organism evidence="4 5">
    <name type="scientific">Echria macrotheca</name>
    <dbReference type="NCBI Taxonomy" id="438768"/>
    <lineage>
        <taxon>Eukaryota</taxon>
        <taxon>Fungi</taxon>
        <taxon>Dikarya</taxon>
        <taxon>Ascomycota</taxon>
        <taxon>Pezizomycotina</taxon>
        <taxon>Sordariomycetes</taxon>
        <taxon>Sordariomycetidae</taxon>
        <taxon>Sordariales</taxon>
        <taxon>Schizotheciaceae</taxon>
        <taxon>Echria</taxon>
    </lineage>
</organism>
<dbReference type="Proteomes" id="UP001239445">
    <property type="component" value="Unassembled WGS sequence"/>
</dbReference>
<feature type="repeat" description="ANK" evidence="3">
    <location>
        <begin position="482"/>
        <end position="514"/>
    </location>
</feature>
<dbReference type="PANTHER" id="PTHR24198">
    <property type="entry name" value="ANKYRIN REPEAT AND PROTEIN KINASE DOMAIN-CONTAINING PROTEIN"/>
    <property type="match status" value="1"/>
</dbReference>